<feature type="domain" description="DUF2169" evidence="2">
    <location>
        <begin position="23"/>
        <end position="328"/>
    </location>
</feature>
<dbReference type="EMBL" id="DXHV01000033">
    <property type="protein sequence ID" value="HIW00121.1"/>
    <property type="molecule type" value="Genomic_DNA"/>
</dbReference>
<gene>
    <name evidence="3" type="ORF">H9894_02905</name>
</gene>
<dbReference type="SUPFAM" id="SSF141571">
    <property type="entry name" value="Pentapeptide repeat-like"/>
    <property type="match status" value="2"/>
</dbReference>
<proteinExistence type="predicted"/>
<evidence type="ECO:0000313" key="4">
    <source>
        <dbReference type="Proteomes" id="UP000886752"/>
    </source>
</evidence>
<feature type="coiled-coil region" evidence="1">
    <location>
        <begin position="386"/>
        <end position="449"/>
    </location>
</feature>
<dbReference type="Gene3D" id="2.160.20.80">
    <property type="entry name" value="E3 ubiquitin-protein ligase SopA"/>
    <property type="match status" value="3"/>
</dbReference>
<dbReference type="InterPro" id="IPR051082">
    <property type="entry name" value="Pentapeptide-BTB/POZ_domain"/>
</dbReference>
<dbReference type="Pfam" id="PF09937">
    <property type="entry name" value="DUF2169"/>
    <property type="match status" value="1"/>
</dbReference>
<evidence type="ECO:0000313" key="3">
    <source>
        <dbReference type="EMBL" id="HIW00121.1"/>
    </source>
</evidence>
<comment type="caution">
    <text evidence="3">The sequence shown here is derived from an EMBL/GenBank/DDBJ whole genome shotgun (WGS) entry which is preliminary data.</text>
</comment>
<reference evidence="3" key="2">
    <citation type="submission" date="2021-04" db="EMBL/GenBank/DDBJ databases">
        <authorList>
            <person name="Gilroy R."/>
        </authorList>
    </citation>
    <scope>NUCLEOTIDE SEQUENCE</scope>
    <source>
        <strain evidence="3">ChiHecec2B26-446</strain>
    </source>
</reference>
<dbReference type="InterPro" id="IPR018683">
    <property type="entry name" value="DUF2169"/>
</dbReference>
<organism evidence="3 4">
    <name type="scientific">Candidatus Desulfovibrio intestinipullorum</name>
    <dbReference type="NCBI Taxonomy" id="2838536"/>
    <lineage>
        <taxon>Bacteria</taxon>
        <taxon>Pseudomonadati</taxon>
        <taxon>Thermodesulfobacteriota</taxon>
        <taxon>Desulfovibrionia</taxon>
        <taxon>Desulfovibrionales</taxon>
        <taxon>Desulfovibrionaceae</taxon>
        <taxon>Desulfovibrio</taxon>
    </lineage>
</organism>
<name>A0A9D1PVS0_9BACT</name>
<keyword evidence="1" id="KW-0175">Coiled coil</keyword>
<dbReference type="Proteomes" id="UP000886752">
    <property type="component" value="Unassembled WGS sequence"/>
</dbReference>
<accession>A0A9D1PVS0</accession>
<reference evidence="3" key="1">
    <citation type="journal article" date="2021" name="PeerJ">
        <title>Extensive microbial diversity within the chicken gut microbiome revealed by metagenomics and culture.</title>
        <authorList>
            <person name="Gilroy R."/>
            <person name="Ravi A."/>
            <person name="Getino M."/>
            <person name="Pursley I."/>
            <person name="Horton D.L."/>
            <person name="Alikhan N.F."/>
            <person name="Baker D."/>
            <person name="Gharbi K."/>
            <person name="Hall N."/>
            <person name="Watson M."/>
            <person name="Adriaenssens E.M."/>
            <person name="Foster-Nyarko E."/>
            <person name="Jarju S."/>
            <person name="Secka A."/>
            <person name="Antonio M."/>
            <person name="Oren A."/>
            <person name="Chaudhuri R.R."/>
            <person name="La Ragione R."/>
            <person name="Hildebrand F."/>
            <person name="Pallen M.J."/>
        </authorList>
    </citation>
    <scope>NUCLEOTIDE SEQUENCE</scope>
    <source>
        <strain evidence="3">ChiHecec2B26-446</strain>
    </source>
</reference>
<sequence length="1347" mass="147507">MHILKDSTTGLLFSPFALGPHWYLQVAILQYFALDDPATPLSEQKLWPECLPLLGEQGLLDPGFPKVRGEVLLAGSWHAPDKSPAPGGAVRFAVGPIERTLAVFGPRFWQAGPAGAAPSRPEPVLSVPLTWQTAFGGSSYAANPQGAGLEALRTPWGELRQALPQVEDPRLGLVTSPADRPRPACPLPVPADAPERLALAGTYDERWLKNFWPGFPPDLNPAYFSLAQEEQRLPEDYGSSTAAESGAVPGYFLGGEPITLEHLHPDKPFITSRLPSKRVRVFASRIRDPKTYGRSDTAPRQELFEEYTCRFETVWLFPAIERGVGLWRAVLPVQDDEFSDVVRLFAVVEDARAPRTDIRFWQAEQTRRLSEARVQEPQPFSAGEVLEKSRASLRTLEEDLNLALDQATGRAAVLPVQGVQQFARAKERLNRALAIIDEAEQRLIAMHREFGHRVKIDTRSLEPLKARLTSLLPELDKAARNMGRLDKIVAAAQKKTQKMLEKAREDWGHLPTREMREEAAKHSLNLDIPEPSPEERWSTRALELLADHAILESTDPVAGQIVQALLKAGLREGDLLNARLAYLSEDCPIHPEEFGLDLQDERLVPFGDELAQKGTLAMPRGLVLPFFAGARCIALYVLPAGCARTNDPDRTGQAAQSDLQALPADLFMDLTAAAAPDTLWTMPGSRHGLQLLGAIRPKPVLLCTSPLEAWLCYALAGDLCALALAQSPQAGEVADEDRDVLARAEQIFWPVPPLPETLCPAGLAPVSHTFSAAAQAQRKAVLAAVWQPLCGKPCEPLPWPADQAVPTLWHAREQGLDVRSWLVRELRQRGVPLPDQTVPGPSDNKNPVAVPEVDVAGIVARLKQRAKAIADGKRAEFTAAADEARARVQKELSALKKPFCDLVLPPCPSATLDEALDMKLPELPDPDVLKNLDKTERLLQEKKPGDVPKIQSLRESYLKAVGKMQALDAVSRERILADRALFARAASGPLLPDPLPDWVKTLPGGGPALKPPKVPDVPGLIGRLRSGARGLTLRKVDFSGQDLSGCAFRECFLEEVNLAKANLSRTVWDKAMATKICLDGADLSHASITMSSFTEASLAGTRAHGLQAELTQWKDSTMQDADLTQASCKLCGFTNTGWQGTFTDVHMELCSFTSCTLKDLTLRQCCLTKCSLASCTIDSFRVEGGHWQETGFVTCTGSDLALVDCEATNLRFLVNCEIERLCCVHCVLDDLCAREVRLPGAVFRACRLCNACLDRCDLPRALIVHCQADRAQLRHCDLEGADLHGSSLATGSLRRSRLVAASLEDCNLYGAEVYKAVLGRTALAGSNLERSLLEGQEELLRRMEMSK</sequence>
<evidence type="ECO:0000259" key="2">
    <source>
        <dbReference type="Pfam" id="PF09937"/>
    </source>
</evidence>
<dbReference type="Pfam" id="PF00805">
    <property type="entry name" value="Pentapeptide"/>
    <property type="match status" value="2"/>
</dbReference>
<protein>
    <submittedName>
        <fullName evidence="3">DUF2169 domain-containing protein</fullName>
    </submittedName>
</protein>
<dbReference type="PANTHER" id="PTHR14136:SF17">
    <property type="entry name" value="BTB_POZ DOMAIN-CONTAINING PROTEIN KCTD9"/>
    <property type="match status" value="1"/>
</dbReference>
<dbReference type="InterPro" id="IPR001646">
    <property type="entry name" value="5peptide_repeat"/>
</dbReference>
<dbReference type="PANTHER" id="PTHR14136">
    <property type="entry name" value="BTB_POZ DOMAIN-CONTAINING PROTEIN KCTD9"/>
    <property type="match status" value="1"/>
</dbReference>
<evidence type="ECO:0000256" key="1">
    <source>
        <dbReference type="SAM" id="Coils"/>
    </source>
</evidence>